<name>A0A849K734_9MICO</name>
<dbReference type="RefSeq" id="WP_171246502.1">
    <property type="nucleotide sequence ID" value="NZ_JABFAJ010000010.1"/>
</dbReference>
<comment type="caution">
    <text evidence="1">The sequence shown here is derived from an EMBL/GenBank/DDBJ whole genome shotgun (WGS) entry which is preliminary data.</text>
</comment>
<protein>
    <submittedName>
        <fullName evidence="1">Nucleotidyl transferase AbiEii/AbiGii toxin family protein</fullName>
    </submittedName>
</protein>
<proteinExistence type="predicted"/>
<dbReference type="AlphaFoldDB" id="A0A849K734"/>
<dbReference type="EMBL" id="JABFAJ010000010">
    <property type="protein sequence ID" value="NNU26997.1"/>
    <property type="molecule type" value="Genomic_DNA"/>
</dbReference>
<gene>
    <name evidence="1" type="ORF">HLI28_05475</name>
</gene>
<keyword evidence="1" id="KW-0808">Transferase</keyword>
<sequence>MPDRPLLDIPSPPGGWGPPWCNVAELAAVLPGDRWTLVGGLMAQLHGVHQGIGIVRPTHDVDILVHVETTPGVVAETARALESIGYGLVTSIDERNTTAHRFRRSADTVDVVTAGDDVVDVLIADHAPPRVVGPLRGRDMVAIEGGTQALRRTVDARLTIGTEGSTTISVPSAIGATILKAAAYRTDSRDTGRHLQDAALLLACIEDPFVERERFTGSDRSRVRTLARALPDGAREWRLLPETRRNDGQAALRILAADPPAT</sequence>
<evidence type="ECO:0000313" key="2">
    <source>
        <dbReference type="Proteomes" id="UP000557204"/>
    </source>
</evidence>
<keyword evidence="2" id="KW-1185">Reference proteome</keyword>
<accession>A0A849K734</accession>
<organism evidence="1 2">
    <name type="scientific">Isoptericola sediminis</name>
    <dbReference type="NCBI Taxonomy" id="2733572"/>
    <lineage>
        <taxon>Bacteria</taxon>
        <taxon>Bacillati</taxon>
        <taxon>Actinomycetota</taxon>
        <taxon>Actinomycetes</taxon>
        <taxon>Micrococcales</taxon>
        <taxon>Promicromonosporaceae</taxon>
        <taxon>Isoptericola</taxon>
    </lineage>
</organism>
<dbReference type="Proteomes" id="UP000557204">
    <property type="component" value="Unassembled WGS sequence"/>
</dbReference>
<reference evidence="1 2" key="1">
    <citation type="submission" date="2020-05" db="EMBL/GenBank/DDBJ databases">
        <title>Genome sequence of Isoptericola sp. JC619 isolated from Chilika lagoon, India.</title>
        <authorList>
            <person name="Kumar D."/>
            <person name="Appam K."/>
            <person name="Gandham S."/>
            <person name="Uppada J."/>
            <person name="Sasikala C."/>
            <person name="Venkata Ramana C."/>
        </authorList>
    </citation>
    <scope>NUCLEOTIDE SEQUENCE [LARGE SCALE GENOMIC DNA]</scope>
    <source>
        <strain evidence="1 2">JC619</strain>
    </source>
</reference>
<evidence type="ECO:0000313" key="1">
    <source>
        <dbReference type="EMBL" id="NNU26997.1"/>
    </source>
</evidence>
<dbReference type="Gene3D" id="3.30.460.40">
    <property type="match status" value="1"/>
</dbReference>
<dbReference type="GO" id="GO:0016740">
    <property type="term" value="F:transferase activity"/>
    <property type="evidence" value="ECO:0007669"/>
    <property type="project" value="UniProtKB-KW"/>
</dbReference>